<name>A0A5A7MHF4_COMTE</name>
<reference evidence="1 2" key="1">
    <citation type="journal article" date="2019" name="Microbiol. Resour. Announc.">
        <title>Draft Genome Sequence of Comamonas testosteroni TA441, a Bacterium That Has a Cryptic Phenol Degradation Gene Cluster.</title>
        <authorList>
            <person name="Arai H."/>
            <person name="Ishii M."/>
        </authorList>
    </citation>
    <scope>NUCLEOTIDE SEQUENCE [LARGE SCALE GENOMIC DNA]</scope>
    <source>
        <strain evidence="1 2">TA441</strain>
    </source>
</reference>
<protein>
    <submittedName>
        <fullName evidence="1">Uncharacterized protein</fullName>
    </submittedName>
</protein>
<comment type="caution">
    <text evidence="1">The sequence shown here is derived from an EMBL/GenBank/DDBJ whole genome shotgun (WGS) entry which is preliminary data.</text>
</comment>
<sequence>MRLRRGQRVARDNNIGALLQYIRTGDVVAEHADHLLWRKSEVVVALFSGPVVQLPDVKALLSTWTGSSPDLHTLLIT</sequence>
<evidence type="ECO:0000313" key="1">
    <source>
        <dbReference type="EMBL" id="GEQ77268.1"/>
    </source>
</evidence>
<dbReference type="AlphaFoldDB" id="A0A5A7MHF4"/>
<accession>A0A5A7MHF4</accession>
<dbReference type="EMBL" id="BKBW01000011">
    <property type="protein sequence ID" value="GEQ77268.1"/>
    <property type="molecule type" value="Genomic_DNA"/>
</dbReference>
<gene>
    <name evidence="1" type="ORF">CTTA_4273</name>
</gene>
<evidence type="ECO:0000313" key="2">
    <source>
        <dbReference type="Proteomes" id="UP000323105"/>
    </source>
</evidence>
<proteinExistence type="predicted"/>
<dbReference type="Proteomes" id="UP000323105">
    <property type="component" value="Unassembled WGS sequence"/>
</dbReference>
<organism evidence="1 2">
    <name type="scientific">Comamonas testosteroni</name>
    <name type="common">Pseudomonas testosteroni</name>
    <dbReference type="NCBI Taxonomy" id="285"/>
    <lineage>
        <taxon>Bacteria</taxon>
        <taxon>Pseudomonadati</taxon>
        <taxon>Pseudomonadota</taxon>
        <taxon>Betaproteobacteria</taxon>
        <taxon>Burkholderiales</taxon>
        <taxon>Comamonadaceae</taxon>
        <taxon>Comamonas</taxon>
    </lineage>
</organism>